<sequence length="149" mass="16924">MSLRPKFPLLFTDEEGVTSALPDVGDIGVALEFVDDFDPPYACRDADGRPVRVIVWDLEVLALQVVPEDFDADGTEIRELRRTDGTRVLTEYFRGEPLRSVVVTPEGRRTAEPGTWEGTVETLARAGEELRMRREEFNSLWMRARGVKR</sequence>
<accession>A0ABP5VTQ7</accession>
<gene>
    <name evidence="1" type="ORF">GCM10010420_45770</name>
</gene>
<protein>
    <submittedName>
        <fullName evidence="1">Uncharacterized protein</fullName>
    </submittedName>
</protein>
<name>A0ABP5VTQ7_9ACTN</name>
<comment type="caution">
    <text evidence="1">The sequence shown here is derived from an EMBL/GenBank/DDBJ whole genome shotgun (WGS) entry which is preliminary data.</text>
</comment>
<dbReference type="EMBL" id="BAAATJ010000026">
    <property type="protein sequence ID" value="GAA2411633.1"/>
    <property type="molecule type" value="Genomic_DNA"/>
</dbReference>
<dbReference type="Proteomes" id="UP001500058">
    <property type="component" value="Unassembled WGS sequence"/>
</dbReference>
<proteinExistence type="predicted"/>
<evidence type="ECO:0000313" key="2">
    <source>
        <dbReference type="Proteomes" id="UP001500058"/>
    </source>
</evidence>
<organism evidence="1 2">
    <name type="scientific">Streptomyces glaucosporus</name>
    <dbReference type="NCBI Taxonomy" id="284044"/>
    <lineage>
        <taxon>Bacteria</taxon>
        <taxon>Bacillati</taxon>
        <taxon>Actinomycetota</taxon>
        <taxon>Actinomycetes</taxon>
        <taxon>Kitasatosporales</taxon>
        <taxon>Streptomycetaceae</taxon>
        <taxon>Streptomyces</taxon>
    </lineage>
</organism>
<reference evidence="2" key="1">
    <citation type="journal article" date="2019" name="Int. J. Syst. Evol. Microbiol.">
        <title>The Global Catalogue of Microorganisms (GCM) 10K type strain sequencing project: providing services to taxonomists for standard genome sequencing and annotation.</title>
        <authorList>
            <consortium name="The Broad Institute Genomics Platform"/>
            <consortium name="The Broad Institute Genome Sequencing Center for Infectious Disease"/>
            <person name="Wu L."/>
            <person name="Ma J."/>
        </authorList>
    </citation>
    <scope>NUCLEOTIDE SEQUENCE [LARGE SCALE GENOMIC DNA]</scope>
    <source>
        <strain evidence="2">JCM 6921</strain>
    </source>
</reference>
<evidence type="ECO:0000313" key="1">
    <source>
        <dbReference type="EMBL" id="GAA2411633.1"/>
    </source>
</evidence>
<keyword evidence="2" id="KW-1185">Reference proteome</keyword>